<protein>
    <submittedName>
        <fullName evidence="2">Uncharacterized protein</fullName>
    </submittedName>
</protein>
<accession>A0A8H7XRW2</accession>
<comment type="caution">
    <text evidence="2">The sequence shown here is derived from an EMBL/GenBank/DDBJ whole genome shotgun (WGS) entry which is preliminary data.</text>
</comment>
<proteinExistence type="predicted"/>
<feature type="compositionally biased region" description="Low complexity" evidence="1">
    <location>
        <begin position="419"/>
        <end position="434"/>
    </location>
</feature>
<organism evidence="2">
    <name type="scientific">Psilocybe cubensis</name>
    <name type="common">Psychedelic mushroom</name>
    <name type="synonym">Stropharia cubensis</name>
    <dbReference type="NCBI Taxonomy" id="181762"/>
    <lineage>
        <taxon>Eukaryota</taxon>
        <taxon>Fungi</taxon>
        <taxon>Dikarya</taxon>
        <taxon>Basidiomycota</taxon>
        <taxon>Agaricomycotina</taxon>
        <taxon>Agaricomycetes</taxon>
        <taxon>Agaricomycetidae</taxon>
        <taxon>Agaricales</taxon>
        <taxon>Agaricineae</taxon>
        <taxon>Strophariaceae</taxon>
        <taxon>Psilocybe</taxon>
    </lineage>
</organism>
<reference evidence="2" key="1">
    <citation type="submission" date="2021-02" db="EMBL/GenBank/DDBJ databases">
        <title>Psilocybe cubensis genome.</title>
        <authorList>
            <person name="Mckernan K.J."/>
            <person name="Crawford S."/>
            <person name="Trippe A."/>
            <person name="Kane L.T."/>
            <person name="Mclaughlin S."/>
        </authorList>
    </citation>
    <scope>NUCLEOTIDE SEQUENCE [LARGE SCALE GENOMIC DNA]</scope>
    <source>
        <strain evidence="2">MGC-MH-2018</strain>
    </source>
</reference>
<feature type="region of interest" description="Disordered" evidence="1">
    <location>
        <begin position="363"/>
        <end position="437"/>
    </location>
</feature>
<dbReference type="AlphaFoldDB" id="A0A8H7XRW2"/>
<sequence>MNTTQLELPAGRVGFVQFAQSVLDSDVGRSRSHSAGLLYLLPTCLMLIVVDAIAKHSNRQAEIASKHQSAKDKEEIQRLTTRFHESLLKIEELDRTFQSEQVYSQHLSRSLQKRKNFARHRVRMQVYAAQHDTESDSPPRYTAETRPPTEAPARAVSAPFTDFCEKLLYQNKIWKQQREIKNLQIALCEIKASNADNAFKAFCDRLLLSNKIWKQQKEINSLMAEAESLKKSRAAAVAHAAQQMADEVTKERLTEEYVKDLIAEVGECKQAICTLRVEHEEEMRELANLYRKDYLRMAKEIERLKLSLESRIVEQELSNRVEDELVERLAHLEEHDITLVGESGLESPNSYADYYTDDTLSESELENMSNMSTSTCVGSGGERSRKSSFEQGPEAKPAPQTPVRVRLSSLNLKLVLREPPSSSTSTPLSKSPTPRMDESSYVGFSFNPLFFGGDAQSDSRKHVGPISKADFVAQQTKRAQWRM</sequence>
<name>A0A8H7XRW2_PSICU</name>
<feature type="region of interest" description="Disordered" evidence="1">
    <location>
        <begin position="128"/>
        <end position="154"/>
    </location>
</feature>
<evidence type="ECO:0000313" key="2">
    <source>
        <dbReference type="EMBL" id="KAG5164399.1"/>
    </source>
</evidence>
<gene>
    <name evidence="2" type="ORF">JR316_010905</name>
</gene>
<evidence type="ECO:0000256" key="1">
    <source>
        <dbReference type="SAM" id="MobiDB-lite"/>
    </source>
</evidence>
<dbReference type="EMBL" id="JAFIQS010000012">
    <property type="protein sequence ID" value="KAG5164399.1"/>
    <property type="molecule type" value="Genomic_DNA"/>
</dbReference>